<feature type="transmembrane region" description="Helical" evidence="1">
    <location>
        <begin position="183"/>
        <end position="205"/>
    </location>
</feature>
<dbReference type="OrthoDB" id="1751619at2"/>
<feature type="transmembrane region" description="Helical" evidence="1">
    <location>
        <begin position="214"/>
        <end position="234"/>
    </location>
</feature>
<keyword evidence="1" id="KW-0812">Transmembrane</keyword>
<protein>
    <recommendedName>
        <fullName evidence="4">ABC-2 family transporter protein</fullName>
    </recommendedName>
</protein>
<dbReference type="Proteomes" id="UP000199136">
    <property type="component" value="Unassembled WGS sequence"/>
</dbReference>
<proteinExistence type="predicted"/>
<dbReference type="STRING" id="82801.SAMN04488506_1264"/>
<evidence type="ECO:0008006" key="4">
    <source>
        <dbReference type="Google" id="ProtNLM"/>
    </source>
</evidence>
<feature type="transmembrane region" description="Helical" evidence="1">
    <location>
        <begin position="240"/>
        <end position="266"/>
    </location>
</feature>
<keyword evidence="3" id="KW-1185">Reference proteome</keyword>
<name>A0A1I5X8B6_9LACT</name>
<evidence type="ECO:0000256" key="1">
    <source>
        <dbReference type="SAM" id="Phobius"/>
    </source>
</evidence>
<gene>
    <name evidence="2" type="ORF">SAMN04488506_1264</name>
</gene>
<evidence type="ECO:0000313" key="3">
    <source>
        <dbReference type="Proteomes" id="UP000199136"/>
    </source>
</evidence>
<feature type="transmembrane region" description="Helical" evidence="1">
    <location>
        <begin position="75"/>
        <end position="97"/>
    </location>
</feature>
<dbReference type="AlphaFoldDB" id="A0A1I5X8B6"/>
<reference evidence="2 3" key="1">
    <citation type="submission" date="2016-10" db="EMBL/GenBank/DDBJ databases">
        <authorList>
            <person name="de Groot N.N."/>
        </authorList>
    </citation>
    <scope>NUCLEOTIDE SEQUENCE [LARGE SCALE GENOMIC DNA]</scope>
    <source>
        <strain evidence="2 3">DSM 20581</strain>
    </source>
</reference>
<evidence type="ECO:0000313" key="2">
    <source>
        <dbReference type="EMBL" id="SFQ28188.1"/>
    </source>
</evidence>
<keyword evidence="1" id="KW-1133">Transmembrane helix</keyword>
<feature type="transmembrane region" description="Helical" evidence="1">
    <location>
        <begin position="12"/>
        <end position="36"/>
    </location>
</feature>
<dbReference type="EMBL" id="FOXW01000004">
    <property type="protein sequence ID" value="SFQ28188.1"/>
    <property type="molecule type" value="Genomic_DNA"/>
</dbReference>
<feature type="transmembrane region" description="Helical" evidence="1">
    <location>
        <begin position="118"/>
        <end position="145"/>
    </location>
</feature>
<sequence length="277" mass="31795">MKNFVKLVRFEFNRFAPIYATLAVLTALIQLIGVFVTTNGYLRSVSEQKQSGIVNDSEIIANIGKMGMTDFVNSLWFLGPIMFCGAVLMLYSVFIWYRDWLGKNTFIYRLLMLPTQRLNILFSKVTTIFLMVIGLIALQLVLLYIENSLFQMLLPTAYFNYSNLNQMIQSSYYLMMFYPTSGLVFISRYSKGLLGLLVVSTVVLFERSYKIKGLIIGVAYATFVQLIFSAVYFMQFYNVMLYLFASEIFLISLVLTVVASTLSIWISHRLLNKKVTV</sequence>
<accession>A0A1I5X8B6</accession>
<keyword evidence="1" id="KW-0472">Membrane</keyword>
<dbReference type="RefSeq" id="WP_092480317.1">
    <property type="nucleotide sequence ID" value="NZ_FOXW01000004.1"/>
</dbReference>
<organism evidence="2 3">
    <name type="scientific">Desemzia incerta</name>
    <dbReference type="NCBI Taxonomy" id="82801"/>
    <lineage>
        <taxon>Bacteria</taxon>
        <taxon>Bacillati</taxon>
        <taxon>Bacillota</taxon>
        <taxon>Bacilli</taxon>
        <taxon>Lactobacillales</taxon>
        <taxon>Carnobacteriaceae</taxon>
        <taxon>Desemzia</taxon>
    </lineage>
</organism>